<name>F4KYT5_HALH1</name>
<accession>F4KYT5</accession>
<protein>
    <submittedName>
        <fullName evidence="1">Uncharacterized protein</fullName>
    </submittedName>
</protein>
<sequence length="166" mass="19696">MKSIEELNEMLVCEICQYLDEIDFDVDLECYNELTGDVSFLLAGVLESQLKRSFNDWEPNKWIDDSLLTKIAIDGKKVSIWGVMIWGRIDTTQQWIDPFYFEMILNATCSNFVEFTFLFGEEKNIEVTYEEFNTNRNLWGGGFYSDIYWTPFERDWKYIINVKGLH</sequence>
<gene>
    <name evidence="1" type="ordered locus">Halhy_3625</name>
</gene>
<keyword evidence="2" id="KW-1185">Reference proteome</keyword>
<organism evidence="1 2">
    <name type="scientific">Haliscomenobacter hydrossis (strain ATCC 27775 / DSM 1100 / LMG 10767 / O)</name>
    <dbReference type="NCBI Taxonomy" id="760192"/>
    <lineage>
        <taxon>Bacteria</taxon>
        <taxon>Pseudomonadati</taxon>
        <taxon>Bacteroidota</taxon>
        <taxon>Saprospiria</taxon>
        <taxon>Saprospirales</taxon>
        <taxon>Haliscomenobacteraceae</taxon>
        <taxon>Haliscomenobacter</taxon>
    </lineage>
</organism>
<dbReference type="Proteomes" id="UP000008461">
    <property type="component" value="Chromosome"/>
</dbReference>
<reference key="2">
    <citation type="submission" date="2011-04" db="EMBL/GenBank/DDBJ databases">
        <title>Complete sequence of chromosome of Haliscomenobacter hydrossis DSM 1100.</title>
        <authorList>
            <consortium name="US DOE Joint Genome Institute (JGI-PGF)"/>
            <person name="Lucas S."/>
            <person name="Han J."/>
            <person name="Lapidus A."/>
            <person name="Bruce D."/>
            <person name="Goodwin L."/>
            <person name="Pitluck S."/>
            <person name="Peters L."/>
            <person name="Kyrpides N."/>
            <person name="Mavromatis K."/>
            <person name="Ivanova N."/>
            <person name="Ovchinnikova G."/>
            <person name="Pagani I."/>
            <person name="Daligault H."/>
            <person name="Detter J.C."/>
            <person name="Han C."/>
            <person name="Land M."/>
            <person name="Hauser L."/>
            <person name="Markowitz V."/>
            <person name="Cheng J.-F."/>
            <person name="Hugenholtz P."/>
            <person name="Woyke T."/>
            <person name="Wu D."/>
            <person name="Verbarg S."/>
            <person name="Frueling A."/>
            <person name="Brambilla E."/>
            <person name="Klenk H.-P."/>
            <person name="Eisen J.A."/>
        </authorList>
    </citation>
    <scope>NUCLEOTIDE SEQUENCE</scope>
    <source>
        <strain>DSM 1100</strain>
    </source>
</reference>
<dbReference type="EMBL" id="CP002691">
    <property type="protein sequence ID" value="AEE51477.1"/>
    <property type="molecule type" value="Genomic_DNA"/>
</dbReference>
<evidence type="ECO:0000313" key="2">
    <source>
        <dbReference type="Proteomes" id="UP000008461"/>
    </source>
</evidence>
<dbReference type="OrthoDB" id="1264293at2"/>
<evidence type="ECO:0000313" key="1">
    <source>
        <dbReference type="EMBL" id="AEE51477.1"/>
    </source>
</evidence>
<reference evidence="1 2" key="1">
    <citation type="journal article" date="2011" name="Stand. Genomic Sci.">
        <title>Complete genome sequence of Haliscomenobacter hydrossis type strain (O).</title>
        <authorList>
            <consortium name="US DOE Joint Genome Institute (JGI-PGF)"/>
            <person name="Daligault H."/>
            <person name="Lapidus A."/>
            <person name="Zeytun A."/>
            <person name="Nolan M."/>
            <person name="Lucas S."/>
            <person name="Del Rio T.G."/>
            <person name="Tice H."/>
            <person name="Cheng J.F."/>
            <person name="Tapia R."/>
            <person name="Han C."/>
            <person name="Goodwin L."/>
            <person name="Pitluck S."/>
            <person name="Liolios K."/>
            <person name="Pagani I."/>
            <person name="Ivanova N."/>
            <person name="Huntemann M."/>
            <person name="Mavromatis K."/>
            <person name="Mikhailova N."/>
            <person name="Pati A."/>
            <person name="Chen A."/>
            <person name="Palaniappan K."/>
            <person name="Land M."/>
            <person name="Hauser L."/>
            <person name="Brambilla E.M."/>
            <person name="Rohde M."/>
            <person name="Verbarg S."/>
            <person name="Goker M."/>
            <person name="Bristow J."/>
            <person name="Eisen J.A."/>
            <person name="Markowitz V."/>
            <person name="Hugenholtz P."/>
            <person name="Kyrpides N.C."/>
            <person name="Klenk H.P."/>
            <person name="Woyke T."/>
        </authorList>
    </citation>
    <scope>NUCLEOTIDE SEQUENCE [LARGE SCALE GENOMIC DNA]</scope>
    <source>
        <strain evidence="2">ATCC 27775 / DSM 1100 / LMG 10767 / O</strain>
    </source>
</reference>
<dbReference type="AlphaFoldDB" id="F4KYT5"/>
<dbReference type="RefSeq" id="WP_013766016.1">
    <property type="nucleotide sequence ID" value="NC_015510.1"/>
</dbReference>
<dbReference type="HOGENOM" id="CLU_1600405_0_0_10"/>
<proteinExistence type="predicted"/>
<dbReference type="KEGG" id="hhy:Halhy_3625"/>
<dbReference type="STRING" id="760192.Halhy_3625"/>